<evidence type="ECO:0008006" key="3">
    <source>
        <dbReference type="Google" id="ProtNLM"/>
    </source>
</evidence>
<reference evidence="1 2" key="1">
    <citation type="submission" date="2018-06" db="EMBL/GenBank/DDBJ databases">
        <title>Extensive metabolic versatility and redundancy in microbially diverse, dynamic hydrothermal sediments.</title>
        <authorList>
            <person name="Dombrowski N."/>
            <person name="Teske A."/>
            <person name="Baker B.J."/>
        </authorList>
    </citation>
    <scope>NUCLEOTIDE SEQUENCE [LARGE SCALE GENOMIC DNA]</scope>
    <source>
        <strain evidence="1">B36_G15</strain>
    </source>
</reference>
<protein>
    <recommendedName>
        <fullName evidence="3">F5/8 type C domain-containing protein</fullName>
    </recommendedName>
</protein>
<evidence type="ECO:0000313" key="2">
    <source>
        <dbReference type="Proteomes" id="UP000268469"/>
    </source>
</evidence>
<sequence>MRPYYLLIPIIVMIGCGPKTEFGPDDTVTIHGRFLDENGNPYADKEIGIWILSLEGFSITNYWYPDPDSKDITDEDGEYEFQYKGRDLQWSSGNSKYVIIANTDMDGPVVCLGFYPIEIDEELPAVKLWDGSPKVSVADDSLATFSWDRIEETHDLPPDRYRFKAKADEEPWFELWHEDSLSTTTLTLPTFIFQNVATEWRVDAIYEAATDTGIDIIYSTRINTDPLPTQLALKSKGKPAYAQGFGNLQFSKLTNQYFHEDEAFKNQNPEWVIIDLEDTVDVSAIAIHGMVPRVPSTAVHGGFKVYLTNDTTNWGEPIGSTDKESGWFFLPDLTGSGRYLKFAKSDRSDIKIHSLKEVAVFGP</sequence>
<dbReference type="Gene3D" id="2.60.120.260">
    <property type="entry name" value="Galactose-binding domain-like"/>
    <property type="match status" value="1"/>
</dbReference>
<dbReference type="AlphaFoldDB" id="A0A660SGX6"/>
<name>A0A660SGX6_UNCW3</name>
<dbReference type="Proteomes" id="UP000268469">
    <property type="component" value="Unassembled WGS sequence"/>
</dbReference>
<dbReference type="EMBL" id="QNBE01000096">
    <property type="protein sequence ID" value="RKX69251.1"/>
    <property type="molecule type" value="Genomic_DNA"/>
</dbReference>
<organism evidence="1 2">
    <name type="scientific">candidate division WOR-3 bacterium</name>
    <dbReference type="NCBI Taxonomy" id="2052148"/>
    <lineage>
        <taxon>Bacteria</taxon>
        <taxon>Bacteria division WOR-3</taxon>
    </lineage>
</organism>
<comment type="caution">
    <text evidence="1">The sequence shown here is derived from an EMBL/GenBank/DDBJ whole genome shotgun (WGS) entry which is preliminary data.</text>
</comment>
<gene>
    <name evidence="1" type="ORF">DRP53_08770</name>
</gene>
<dbReference type="SUPFAM" id="SSF49785">
    <property type="entry name" value="Galactose-binding domain-like"/>
    <property type="match status" value="1"/>
</dbReference>
<accession>A0A660SGX6</accession>
<proteinExistence type="predicted"/>
<evidence type="ECO:0000313" key="1">
    <source>
        <dbReference type="EMBL" id="RKX69251.1"/>
    </source>
</evidence>
<dbReference type="InterPro" id="IPR008979">
    <property type="entry name" value="Galactose-bd-like_sf"/>
</dbReference>
<dbReference type="PROSITE" id="PS51257">
    <property type="entry name" value="PROKAR_LIPOPROTEIN"/>
    <property type="match status" value="1"/>
</dbReference>